<dbReference type="InterPro" id="IPR050621">
    <property type="entry name" value="Tudor_domain_containing"/>
</dbReference>
<dbReference type="InterPro" id="IPR035437">
    <property type="entry name" value="SNase_OB-fold_sf"/>
</dbReference>
<sequence length="1134" mass="130166">MIFNDDSSINSIEVELTKLILECDKISNGITLIKSHATKRVEEIYSMKNVKAQNMKISEFCIKLKEIGHLFKKTNTELELLLRMNTSEKISFNLTNSLKTTLKYHAGTDPWNFWLQEQNYLTEIEEINNIFLDKYQNNKLNNYNSLPKIGEFVCFLERRRISRGMVTQHLGADRLMIVNIDTSSYKVLNQDQVYKVDADISILHAQAIKCSLCEDIESCTMWSSELGNIFSSILRDAKLEVKVCKQLSDHPPHFLVDIVIKSEGVKDLNVSQWICQIVIPELKQKYVEGVELCHLLSAKALDPYYEEDLDLDVKTSDGFRVTEDINAKHNTLVPIVRPPRHDNATNQPVASDIQAKSSITKDKVTCADKNISSQAFASVEKTGDSISINLTHDLNDLIIKVQNSDELRTNNMYCGQTEEYNECKEMNYMNEHTLTRECGIKQSVYEHKEKRLSNGYVIQNESNNKAEVDLENTFSTKLFIHDHQKDMSVEHQNPTTSNSIQPDSVLQGAQKQEHHYQKPLNSQNQFLNDKNNYPGTTLNRNKRVVSPEFCKSEKEMSHINNQFSNDENNQSHITVINQIEESTLIEIYANNQLPSNFVSTKEEMITNQFSFSTKKDSEDNHIILKRSTYNSLEIFGIMIAHVVTPSDFYVHIANENNANIDWLKEEMYAYYSSIKQNESTHRENVKKMCGTYCACKWPEDENWYRAEVLDWNKDGLVSVFFVDYGNQDVVPLCNIQPLVKKFGNLEIMAQACHLAEIKPISDSWTAAAIECFSKFITDKTIYRLNTVPSKSDKTSWALRIFLDEKIDEIDTINDLMVSYGHALNVVNGVRTTSLEKSNQNNSVGSSEYNGEDWDEFDPLAEDFYSSQNCYNIDREDAHTAVTGYKDKDISNVCKFFAKEGKCWKKVCYKKHILESDLTQINMYKEAFEDLPLPNSGALIKLRLVDICSIEKFYVQIEDYVGDDESKTLVSLINKMNSVKSFRSMKPLDAPPIVGQIVIVLSSNKNWFRSRVLEYCSETKSVLVQHVDFGTKENVNERNLCQIEPKYLHLPFQAVECNMANISQHADESKNKKAVMILENFLGRMLNASVYNSFPGMNRLEVFLLDKDNQDIGNFLLKKKLCMPKLLSNPAFENE</sequence>
<reference evidence="3" key="1">
    <citation type="submission" date="2015-12" db="EMBL/GenBank/DDBJ databases">
        <title>De novo transcriptome assembly of four potential Pierce s Disease insect vectors from Arizona vineyards.</title>
        <authorList>
            <person name="Tassone E.E."/>
        </authorList>
    </citation>
    <scope>NUCLEOTIDE SEQUENCE</scope>
</reference>
<feature type="region of interest" description="Disordered" evidence="1">
    <location>
        <begin position="487"/>
        <end position="539"/>
    </location>
</feature>
<feature type="domain" description="Tudor" evidence="2">
    <location>
        <begin position="686"/>
        <end position="745"/>
    </location>
</feature>
<organism evidence="3">
    <name type="scientific">Clastoptera arizonana</name>
    <name type="common">Arizona spittle bug</name>
    <dbReference type="NCBI Taxonomy" id="38151"/>
    <lineage>
        <taxon>Eukaryota</taxon>
        <taxon>Metazoa</taxon>
        <taxon>Ecdysozoa</taxon>
        <taxon>Arthropoda</taxon>
        <taxon>Hexapoda</taxon>
        <taxon>Insecta</taxon>
        <taxon>Pterygota</taxon>
        <taxon>Neoptera</taxon>
        <taxon>Paraneoptera</taxon>
        <taxon>Hemiptera</taxon>
        <taxon>Auchenorrhyncha</taxon>
        <taxon>Cercopoidea</taxon>
        <taxon>Clastopteridae</taxon>
        <taxon>Clastoptera</taxon>
    </lineage>
</organism>
<dbReference type="Gene3D" id="2.40.50.90">
    <property type="match status" value="3"/>
</dbReference>
<dbReference type="Gene3D" id="2.30.30.140">
    <property type="match status" value="3"/>
</dbReference>
<feature type="domain" description="Tudor" evidence="2">
    <location>
        <begin position="990"/>
        <end position="1049"/>
    </location>
</feature>
<feature type="compositionally biased region" description="Polar residues" evidence="1">
    <location>
        <begin position="519"/>
        <end position="539"/>
    </location>
</feature>
<accession>A0A1B6CRF5</accession>
<feature type="compositionally biased region" description="Polar residues" evidence="1">
    <location>
        <begin position="490"/>
        <end position="510"/>
    </location>
</feature>
<dbReference type="GO" id="GO:0005737">
    <property type="term" value="C:cytoplasm"/>
    <property type="evidence" value="ECO:0007669"/>
    <property type="project" value="UniProtKB-ARBA"/>
</dbReference>
<dbReference type="InterPro" id="IPR002999">
    <property type="entry name" value="Tudor"/>
</dbReference>
<evidence type="ECO:0000256" key="1">
    <source>
        <dbReference type="SAM" id="MobiDB-lite"/>
    </source>
</evidence>
<evidence type="ECO:0000259" key="2">
    <source>
        <dbReference type="PROSITE" id="PS50304"/>
    </source>
</evidence>
<dbReference type="Pfam" id="PF00567">
    <property type="entry name" value="TUDOR"/>
    <property type="match status" value="3"/>
</dbReference>
<dbReference type="SMART" id="SM00333">
    <property type="entry name" value="TUDOR"/>
    <property type="match status" value="3"/>
</dbReference>
<dbReference type="PANTHER" id="PTHR22948:SF76">
    <property type="entry name" value="FI20010P1-RELATED"/>
    <property type="match status" value="1"/>
</dbReference>
<dbReference type="SUPFAM" id="SSF63748">
    <property type="entry name" value="Tudor/PWWP/MBT"/>
    <property type="match status" value="3"/>
</dbReference>
<dbReference type="AlphaFoldDB" id="A0A1B6CRF5"/>
<dbReference type="PROSITE" id="PS50304">
    <property type="entry name" value="TUDOR"/>
    <property type="match status" value="2"/>
</dbReference>
<evidence type="ECO:0000313" key="3">
    <source>
        <dbReference type="EMBL" id="JAS16146.1"/>
    </source>
</evidence>
<proteinExistence type="predicted"/>
<name>A0A1B6CRF5_9HEMI</name>
<dbReference type="EMBL" id="GEDC01021152">
    <property type="protein sequence ID" value="JAS16146.1"/>
    <property type="molecule type" value="Transcribed_RNA"/>
</dbReference>
<gene>
    <name evidence="3" type="ORF">g.14307</name>
</gene>
<dbReference type="PANTHER" id="PTHR22948">
    <property type="entry name" value="TUDOR DOMAIN CONTAINING PROTEIN"/>
    <property type="match status" value="1"/>
</dbReference>
<protein>
    <recommendedName>
        <fullName evidence="2">Tudor domain-containing protein</fullName>
    </recommendedName>
</protein>